<evidence type="ECO:0000313" key="3">
    <source>
        <dbReference type="Proteomes" id="UP000268535"/>
    </source>
</evidence>
<proteinExistence type="predicted"/>
<dbReference type="AlphaFoldDB" id="A0A4P9WT05"/>
<evidence type="ECO:0000256" key="1">
    <source>
        <dbReference type="SAM" id="Phobius"/>
    </source>
</evidence>
<dbReference type="Proteomes" id="UP000268535">
    <property type="component" value="Unassembled WGS sequence"/>
</dbReference>
<sequence>MLVTGGVLLMLIRLHRTAGRDGYLSPRSLPLAAAAAHVLAAALRLLAAVAAAGVVAVVFAVFVLEREARMIWFIREWVPFVLFVPLSFWVAQGVHSLLGSPEAVGPAARV</sequence>
<keyword evidence="1" id="KW-0812">Transmembrane</keyword>
<protein>
    <submittedName>
        <fullName evidence="2">Uncharacterized protein</fullName>
    </submittedName>
</protein>
<organism evidence="2 3">
    <name type="scientific">Caulochytrium protostelioides</name>
    <dbReference type="NCBI Taxonomy" id="1555241"/>
    <lineage>
        <taxon>Eukaryota</taxon>
        <taxon>Fungi</taxon>
        <taxon>Fungi incertae sedis</taxon>
        <taxon>Chytridiomycota</taxon>
        <taxon>Chytridiomycota incertae sedis</taxon>
        <taxon>Chytridiomycetes</taxon>
        <taxon>Caulochytriales</taxon>
        <taxon>Caulochytriaceae</taxon>
        <taxon>Caulochytrium</taxon>
    </lineage>
</organism>
<reference evidence="3" key="1">
    <citation type="journal article" date="2018" name="Nat. Microbiol.">
        <title>Leveraging single-cell genomics to expand the fungal tree of life.</title>
        <authorList>
            <person name="Ahrendt S.R."/>
            <person name="Quandt C.A."/>
            <person name="Ciobanu D."/>
            <person name="Clum A."/>
            <person name="Salamov A."/>
            <person name="Andreopoulos B."/>
            <person name="Cheng J.F."/>
            <person name="Woyke T."/>
            <person name="Pelin A."/>
            <person name="Henrissat B."/>
            <person name="Reynolds N.K."/>
            <person name="Benny G.L."/>
            <person name="Smith M.E."/>
            <person name="James T.Y."/>
            <person name="Grigoriev I.V."/>
        </authorList>
    </citation>
    <scope>NUCLEOTIDE SEQUENCE [LARGE SCALE GENOMIC DNA]</scope>
    <source>
        <strain evidence="3">ATCC 52028</strain>
    </source>
</reference>
<keyword evidence="1" id="KW-0472">Membrane</keyword>
<accession>A0A4P9WT05</accession>
<feature type="transmembrane region" description="Helical" evidence="1">
    <location>
        <begin position="41"/>
        <end position="64"/>
    </location>
</feature>
<evidence type="ECO:0000313" key="2">
    <source>
        <dbReference type="EMBL" id="RKO95108.1"/>
    </source>
</evidence>
<gene>
    <name evidence="2" type="ORF">CAUPRSCDRAFT_13141</name>
</gene>
<name>A0A4P9WT05_9FUNG</name>
<dbReference type="EMBL" id="ML013016">
    <property type="protein sequence ID" value="RKO95108.1"/>
    <property type="molecule type" value="Genomic_DNA"/>
</dbReference>
<keyword evidence="1" id="KW-1133">Transmembrane helix</keyword>
<feature type="transmembrane region" description="Helical" evidence="1">
    <location>
        <begin position="71"/>
        <end position="91"/>
    </location>
</feature>